<keyword evidence="17" id="KW-1185">Reference proteome</keyword>
<dbReference type="Gene3D" id="3.30.565.10">
    <property type="entry name" value="Histidine kinase-like ATPase, C-terminal domain"/>
    <property type="match status" value="1"/>
</dbReference>
<evidence type="ECO:0000256" key="6">
    <source>
        <dbReference type="ARBA" id="ARBA00022679"/>
    </source>
</evidence>
<evidence type="ECO:0000256" key="13">
    <source>
        <dbReference type="SAM" id="Phobius"/>
    </source>
</evidence>
<dbReference type="EMBL" id="RCUX01000006">
    <property type="protein sequence ID" value="RLP75740.1"/>
    <property type="molecule type" value="Genomic_DNA"/>
</dbReference>
<dbReference type="Proteomes" id="UP000272503">
    <property type="component" value="Unassembled WGS sequence"/>
</dbReference>
<dbReference type="InterPro" id="IPR003661">
    <property type="entry name" value="HisK_dim/P_dom"/>
</dbReference>
<accession>A0A3L7A7B4</accession>
<dbReference type="RefSeq" id="WP_121648715.1">
    <property type="nucleotide sequence ID" value="NZ_RCUX01000006.1"/>
</dbReference>
<evidence type="ECO:0000256" key="3">
    <source>
        <dbReference type="ARBA" id="ARBA00004236"/>
    </source>
</evidence>
<feature type="transmembrane region" description="Helical" evidence="13">
    <location>
        <begin position="112"/>
        <end position="134"/>
    </location>
</feature>
<keyword evidence="6" id="KW-0808">Transferase</keyword>
<evidence type="ECO:0000256" key="4">
    <source>
        <dbReference type="ARBA" id="ARBA00012438"/>
    </source>
</evidence>
<dbReference type="InterPro" id="IPR003594">
    <property type="entry name" value="HATPase_dom"/>
</dbReference>
<dbReference type="InterPro" id="IPR036890">
    <property type="entry name" value="HATPase_C_sf"/>
</dbReference>
<dbReference type="InterPro" id="IPR050428">
    <property type="entry name" value="TCS_sensor_his_kinase"/>
</dbReference>
<dbReference type="SMART" id="SM00304">
    <property type="entry name" value="HAMP"/>
    <property type="match status" value="1"/>
</dbReference>
<evidence type="ECO:0000259" key="14">
    <source>
        <dbReference type="PROSITE" id="PS50109"/>
    </source>
</evidence>
<keyword evidence="11 13" id="KW-0472">Membrane</keyword>
<evidence type="ECO:0000256" key="7">
    <source>
        <dbReference type="ARBA" id="ARBA00022692"/>
    </source>
</evidence>
<dbReference type="Pfam" id="PF00512">
    <property type="entry name" value="HisKA"/>
    <property type="match status" value="1"/>
</dbReference>
<feature type="domain" description="HAMP" evidence="15">
    <location>
        <begin position="137"/>
        <end position="190"/>
    </location>
</feature>
<dbReference type="SMART" id="SM00388">
    <property type="entry name" value="HisKA"/>
    <property type="match status" value="1"/>
</dbReference>
<keyword evidence="7 13" id="KW-0812">Transmembrane</keyword>
<dbReference type="Gene3D" id="6.10.340.10">
    <property type="match status" value="1"/>
</dbReference>
<keyword evidence="10" id="KW-0902">Two-component regulatory system</keyword>
<comment type="catalytic activity">
    <reaction evidence="1">
        <text>ATP + protein L-histidine = ADP + protein N-phospho-L-histidine.</text>
        <dbReference type="EC" id="2.7.13.3"/>
    </reaction>
</comment>
<dbReference type="PROSITE" id="PS50885">
    <property type="entry name" value="HAMP"/>
    <property type="match status" value="1"/>
</dbReference>
<evidence type="ECO:0000256" key="12">
    <source>
        <dbReference type="SAM" id="MobiDB-lite"/>
    </source>
</evidence>
<evidence type="ECO:0000259" key="15">
    <source>
        <dbReference type="PROSITE" id="PS50885"/>
    </source>
</evidence>
<sequence length="435" mass="45336">MRRRSGASVEDEVPATGNTGMRAARLTARTRLTLVTSALILAMGGAMVVLISIMIRYLPSYNFSTATAVTGARLEAVPGVTLAPTTTAPAPVPAGVAVAIGEVSSPEDLFRAALVIGITALVLLGALGIALSYVMAGRILRPLRDLDRAAARAASGELSHRLAPTGARDEFTGLATTFDTMLERLEQIFAAHERFAANASHELRTPLGTTALLLDVARGGNVDADTADLLEKLAVTNARNLTIVDALLDLATIGANPPAHEDTDLADLAAHALEEHASTASERGIDVRRDLDPAPLSGDPVLLGRLTDNLVRNALRHGTPDGWLSIDTTTLPDGHTVLRVENAGERLSPDQITRLTEPFFRVRTRLASPAPVPASPAPDSRASTATKTRGTHTDTHGLGLALVDAIVAAHHGALLLEPGSAGGLRVTVTLPGTAN</sequence>
<dbReference type="InterPro" id="IPR036097">
    <property type="entry name" value="HisK_dim/P_sf"/>
</dbReference>
<evidence type="ECO:0000256" key="5">
    <source>
        <dbReference type="ARBA" id="ARBA00022553"/>
    </source>
</evidence>
<dbReference type="GO" id="GO:0005886">
    <property type="term" value="C:plasma membrane"/>
    <property type="evidence" value="ECO:0007669"/>
    <property type="project" value="UniProtKB-SubCell"/>
</dbReference>
<organism evidence="16 17">
    <name type="scientific">Mycetocola tolaasinivorans</name>
    <dbReference type="NCBI Taxonomy" id="76635"/>
    <lineage>
        <taxon>Bacteria</taxon>
        <taxon>Bacillati</taxon>
        <taxon>Actinomycetota</taxon>
        <taxon>Actinomycetes</taxon>
        <taxon>Micrococcales</taxon>
        <taxon>Microbacteriaceae</taxon>
        <taxon>Mycetocola</taxon>
    </lineage>
</organism>
<dbReference type="SUPFAM" id="SSF47384">
    <property type="entry name" value="Homodimeric domain of signal transducing histidine kinase"/>
    <property type="match status" value="1"/>
</dbReference>
<dbReference type="Pfam" id="PF02518">
    <property type="entry name" value="HATPase_c"/>
    <property type="match status" value="1"/>
</dbReference>
<name>A0A3L7A7B4_9MICO</name>
<dbReference type="SMART" id="SM00387">
    <property type="entry name" value="HATPase_c"/>
    <property type="match status" value="1"/>
</dbReference>
<dbReference type="SUPFAM" id="SSF158472">
    <property type="entry name" value="HAMP domain-like"/>
    <property type="match status" value="1"/>
</dbReference>
<evidence type="ECO:0000313" key="17">
    <source>
        <dbReference type="Proteomes" id="UP000272503"/>
    </source>
</evidence>
<comment type="subcellular location">
    <subcellularLocation>
        <location evidence="3">Cell membrane</location>
    </subcellularLocation>
    <subcellularLocation>
        <location evidence="2">Membrane</location>
        <topology evidence="2">Multi-pass membrane protein</topology>
    </subcellularLocation>
</comment>
<keyword evidence="5" id="KW-0597">Phosphoprotein</keyword>
<dbReference type="InterPro" id="IPR005467">
    <property type="entry name" value="His_kinase_dom"/>
</dbReference>
<feature type="transmembrane region" description="Helical" evidence="13">
    <location>
        <begin position="32"/>
        <end position="55"/>
    </location>
</feature>
<evidence type="ECO:0000256" key="11">
    <source>
        <dbReference type="ARBA" id="ARBA00023136"/>
    </source>
</evidence>
<feature type="domain" description="Histidine kinase" evidence="14">
    <location>
        <begin position="198"/>
        <end position="434"/>
    </location>
</feature>
<proteinExistence type="predicted"/>
<feature type="region of interest" description="Disordered" evidence="12">
    <location>
        <begin position="367"/>
        <end position="393"/>
    </location>
</feature>
<dbReference type="InterPro" id="IPR003660">
    <property type="entry name" value="HAMP_dom"/>
</dbReference>
<evidence type="ECO:0000256" key="9">
    <source>
        <dbReference type="ARBA" id="ARBA00022989"/>
    </source>
</evidence>
<dbReference type="PANTHER" id="PTHR45436">
    <property type="entry name" value="SENSOR HISTIDINE KINASE YKOH"/>
    <property type="match status" value="1"/>
</dbReference>
<evidence type="ECO:0000256" key="10">
    <source>
        <dbReference type="ARBA" id="ARBA00023012"/>
    </source>
</evidence>
<gene>
    <name evidence="16" type="ORF">D9V32_09780</name>
</gene>
<dbReference type="GO" id="GO:0000155">
    <property type="term" value="F:phosphorelay sensor kinase activity"/>
    <property type="evidence" value="ECO:0007669"/>
    <property type="project" value="InterPro"/>
</dbReference>
<reference evidence="16 17" key="1">
    <citation type="submission" date="2018-10" db="EMBL/GenBank/DDBJ databases">
        <authorList>
            <person name="Li J."/>
        </authorList>
    </citation>
    <scope>NUCLEOTIDE SEQUENCE [LARGE SCALE GENOMIC DNA]</scope>
    <source>
        <strain evidence="16 17">IF 016277</strain>
    </source>
</reference>
<keyword evidence="8 16" id="KW-0418">Kinase</keyword>
<dbReference type="Pfam" id="PF00672">
    <property type="entry name" value="HAMP"/>
    <property type="match status" value="1"/>
</dbReference>
<evidence type="ECO:0000256" key="1">
    <source>
        <dbReference type="ARBA" id="ARBA00000085"/>
    </source>
</evidence>
<dbReference type="AlphaFoldDB" id="A0A3L7A7B4"/>
<protein>
    <recommendedName>
        <fullName evidence="4">histidine kinase</fullName>
        <ecNumber evidence="4">2.7.13.3</ecNumber>
    </recommendedName>
</protein>
<dbReference type="CDD" id="cd00075">
    <property type="entry name" value="HATPase"/>
    <property type="match status" value="1"/>
</dbReference>
<evidence type="ECO:0000256" key="2">
    <source>
        <dbReference type="ARBA" id="ARBA00004141"/>
    </source>
</evidence>
<keyword evidence="9 13" id="KW-1133">Transmembrane helix</keyword>
<dbReference type="EC" id="2.7.13.3" evidence="4"/>
<dbReference type="OrthoDB" id="9786919at2"/>
<dbReference type="CDD" id="cd00082">
    <property type="entry name" value="HisKA"/>
    <property type="match status" value="1"/>
</dbReference>
<comment type="caution">
    <text evidence="16">The sequence shown here is derived from an EMBL/GenBank/DDBJ whole genome shotgun (WGS) entry which is preliminary data.</text>
</comment>
<evidence type="ECO:0000256" key="8">
    <source>
        <dbReference type="ARBA" id="ARBA00022777"/>
    </source>
</evidence>
<evidence type="ECO:0000313" key="16">
    <source>
        <dbReference type="EMBL" id="RLP75740.1"/>
    </source>
</evidence>
<dbReference type="PANTHER" id="PTHR45436:SF15">
    <property type="entry name" value="SENSOR HISTIDINE KINASE CUSS"/>
    <property type="match status" value="1"/>
</dbReference>
<dbReference type="PROSITE" id="PS50109">
    <property type="entry name" value="HIS_KIN"/>
    <property type="match status" value="1"/>
</dbReference>
<dbReference type="SUPFAM" id="SSF55874">
    <property type="entry name" value="ATPase domain of HSP90 chaperone/DNA topoisomerase II/histidine kinase"/>
    <property type="match status" value="1"/>
</dbReference>
<dbReference type="Gene3D" id="1.10.287.130">
    <property type="match status" value="1"/>
</dbReference>